<feature type="domain" description="DHFR" evidence="9">
    <location>
        <begin position="1"/>
        <end position="158"/>
    </location>
</feature>
<keyword evidence="11" id="KW-1185">Reference proteome</keyword>
<name>A0ABT6R531_9BACL</name>
<comment type="catalytic activity">
    <reaction evidence="7">
        <text>(6S)-5,6,7,8-tetrahydrofolate + NADP(+) = 7,8-dihydrofolate + NADPH + H(+)</text>
        <dbReference type="Rhea" id="RHEA:15009"/>
        <dbReference type="ChEBI" id="CHEBI:15378"/>
        <dbReference type="ChEBI" id="CHEBI:57451"/>
        <dbReference type="ChEBI" id="CHEBI:57453"/>
        <dbReference type="ChEBI" id="CHEBI:57783"/>
        <dbReference type="ChEBI" id="CHEBI:58349"/>
        <dbReference type="EC" id="1.5.1.3"/>
    </reaction>
</comment>
<dbReference type="GO" id="GO:0004146">
    <property type="term" value="F:dihydrofolate reductase activity"/>
    <property type="evidence" value="ECO:0007669"/>
    <property type="project" value="UniProtKB-EC"/>
</dbReference>
<dbReference type="PANTHER" id="PTHR48069">
    <property type="entry name" value="DIHYDROFOLATE REDUCTASE"/>
    <property type="match status" value="1"/>
</dbReference>
<dbReference type="InterPro" id="IPR017925">
    <property type="entry name" value="DHFR_CS"/>
</dbReference>
<comment type="pathway">
    <text evidence="1 7">Cofactor biosynthesis; tetrahydrofolate biosynthesis; 5,6,7,8-tetrahydrofolate from 7,8-dihydrofolate: step 1/1.</text>
</comment>
<dbReference type="RefSeq" id="WP_026829773.1">
    <property type="nucleotide sequence ID" value="NZ_JASBQV010000024.1"/>
</dbReference>
<dbReference type="InterPro" id="IPR001796">
    <property type="entry name" value="DHFR_dom"/>
</dbReference>
<evidence type="ECO:0000256" key="1">
    <source>
        <dbReference type="ARBA" id="ARBA00004903"/>
    </source>
</evidence>
<dbReference type="SUPFAM" id="SSF53597">
    <property type="entry name" value="Dihydrofolate reductase-like"/>
    <property type="match status" value="1"/>
</dbReference>
<protein>
    <recommendedName>
        <fullName evidence="3 7">Dihydrofolate reductase</fullName>
        <ecNumber evidence="3 7">1.5.1.3</ecNumber>
    </recommendedName>
</protein>
<evidence type="ECO:0000259" key="9">
    <source>
        <dbReference type="PROSITE" id="PS51330"/>
    </source>
</evidence>
<comment type="function">
    <text evidence="7">Key enzyme in folate metabolism. Catalyzes an essential reaction for de novo glycine and purine synthesis, and for DNA precursor synthesis.</text>
</comment>
<dbReference type="EMBL" id="JASBQV010000024">
    <property type="protein sequence ID" value="MDI3235923.1"/>
    <property type="molecule type" value="Genomic_DNA"/>
</dbReference>
<evidence type="ECO:0000256" key="6">
    <source>
        <dbReference type="ARBA" id="ARBA00023002"/>
    </source>
</evidence>
<dbReference type="Pfam" id="PF00186">
    <property type="entry name" value="DHFR_1"/>
    <property type="match status" value="1"/>
</dbReference>
<dbReference type="PIRSF" id="PIRSF000194">
    <property type="entry name" value="DHFR"/>
    <property type="match status" value="1"/>
</dbReference>
<keyword evidence="4 7" id="KW-0554">One-carbon metabolism</keyword>
<sequence>MISHIVAYSNNRVIGRENAMPWHLPADLAHFKQTTYGKPVIMGRKTFISIGRPLPGRENIVITRDLSFRPEGVTIWHDLSALDAYLHTDDEVFLIGGGELFRQTLSHVNRVYATEIDAVIEGDVSYPELPDDFVQTTETFHPIDCSHAFAFTIKRFDRSAQSN</sequence>
<dbReference type="PROSITE" id="PS51330">
    <property type="entry name" value="DHFR_2"/>
    <property type="match status" value="1"/>
</dbReference>
<evidence type="ECO:0000256" key="5">
    <source>
        <dbReference type="ARBA" id="ARBA00022857"/>
    </source>
</evidence>
<organism evidence="10 11">
    <name type="scientific">Exiguobacterium antarcticum</name>
    <dbReference type="NCBI Taxonomy" id="132920"/>
    <lineage>
        <taxon>Bacteria</taxon>
        <taxon>Bacillati</taxon>
        <taxon>Bacillota</taxon>
        <taxon>Bacilli</taxon>
        <taxon>Bacillales</taxon>
        <taxon>Bacillales Family XII. Incertae Sedis</taxon>
        <taxon>Exiguobacterium</taxon>
    </lineage>
</organism>
<dbReference type="PANTHER" id="PTHR48069:SF3">
    <property type="entry name" value="DIHYDROFOLATE REDUCTASE"/>
    <property type="match status" value="1"/>
</dbReference>
<evidence type="ECO:0000256" key="8">
    <source>
        <dbReference type="RuleBase" id="RU004474"/>
    </source>
</evidence>
<proteinExistence type="inferred from homology"/>
<evidence type="ECO:0000256" key="2">
    <source>
        <dbReference type="ARBA" id="ARBA00009539"/>
    </source>
</evidence>
<evidence type="ECO:0000256" key="4">
    <source>
        <dbReference type="ARBA" id="ARBA00022563"/>
    </source>
</evidence>
<dbReference type="Proteomes" id="UP001243286">
    <property type="component" value="Unassembled WGS sequence"/>
</dbReference>
<keyword evidence="5 7" id="KW-0521">NADP</keyword>
<comment type="similarity">
    <text evidence="2 7 8">Belongs to the dihydrofolate reductase family.</text>
</comment>
<evidence type="ECO:0000313" key="10">
    <source>
        <dbReference type="EMBL" id="MDI3235923.1"/>
    </source>
</evidence>
<reference evidence="10 11" key="1">
    <citation type="submission" date="2023-04" db="EMBL/GenBank/DDBJ databases">
        <title>Antarctic isolates genomes.</title>
        <authorList>
            <person name="Dimov S.G."/>
        </authorList>
    </citation>
    <scope>NUCLEOTIDE SEQUENCE [LARGE SCALE GENOMIC DNA]</scope>
    <source>
        <strain evidence="10 11">AL19</strain>
    </source>
</reference>
<dbReference type="InterPro" id="IPR024072">
    <property type="entry name" value="DHFR-like_dom_sf"/>
</dbReference>
<dbReference type="PRINTS" id="PR00070">
    <property type="entry name" value="DHFR"/>
</dbReference>
<evidence type="ECO:0000256" key="3">
    <source>
        <dbReference type="ARBA" id="ARBA00012856"/>
    </source>
</evidence>
<evidence type="ECO:0000256" key="7">
    <source>
        <dbReference type="PIRNR" id="PIRNR000194"/>
    </source>
</evidence>
<dbReference type="PROSITE" id="PS00075">
    <property type="entry name" value="DHFR_1"/>
    <property type="match status" value="1"/>
</dbReference>
<dbReference type="InterPro" id="IPR012259">
    <property type="entry name" value="DHFR"/>
</dbReference>
<comment type="caution">
    <text evidence="10">The sequence shown here is derived from an EMBL/GenBank/DDBJ whole genome shotgun (WGS) entry which is preliminary data.</text>
</comment>
<accession>A0ABT6R531</accession>
<dbReference type="CDD" id="cd00209">
    <property type="entry name" value="DHFR"/>
    <property type="match status" value="1"/>
</dbReference>
<keyword evidence="6 7" id="KW-0560">Oxidoreductase</keyword>
<gene>
    <name evidence="10" type="ORF">QK289_12975</name>
</gene>
<dbReference type="EC" id="1.5.1.3" evidence="3 7"/>
<dbReference type="Gene3D" id="3.40.430.10">
    <property type="entry name" value="Dihydrofolate Reductase, subunit A"/>
    <property type="match status" value="1"/>
</dbReference>
<evidence type="ECO:0000313" key="11">
    <source>
        <dbReference type="Proteomes" id="UP001243286"/>
    </source>
</evidence>